<dbReference type="InterPro" id="IPR002645">
    <property type="entry name" value="STAS_dom"/>
</dbReference>
<dbReference type="Pfam" id="PF01740">
    <property type="entry name" value="STAS"/>
    <property type="match status" value="1"/>
</dbReference>
<feature type="domain" description="STAS" evidence="6">
    <location>
        <begin position="432"/>
        <end position="547"/>
    </location>
</feature>
<feature type="transmembrane region" description="Helical" evidence="5">
    <location>
        <begin position="164"/>
        <end position="191"/>
    </location>
</feature>
<dbReference type="Gene3D" id="3.30.750.24">
    <property type="entry name" value="STAS domain"/>
    <property type="match status" value="1"/>
</dbReference>
<dbReference type="InterPro" id="IPR011547">
    <property type="entry name" value="SLC26A/SulP_dom"/>
</dbReference>
<keyword evidence="2 5" id="KW-0812">Transmembrane</keyword>
<evidence type="ECO:0000313" key="7">
    <source>
        <dbReference type="EMBL" id="MBM2616305.1"/>
    </source>
</evidence>
<feature type="transmembrane region" description="Helical" evidence="5">
    <location>
        <begin position="283"/>
        <end position="303"/>
    </location>
</feature>
<evidence type="ECO:0000256" key="4">
    <source>
        <dbReference type="ARBA" id="ARBA00023136"/>
    </source>
</evidence>
<feature type="transmembrane region" description="Helical" evidence="5">
    <location>
        <begin position="243"/>
        <end position="262"/>
    </location>
</feature>
<feature type="transmembrane region" description="Helical" evidence="5">
    <location>
        <begin position="376"/>
        <end position="404"/>
    </location>
</feature>
<protein>
    <submittedName>
        <fullName evidence="7">Sulfate permease</fullName>
    </submittedName>
</protein>
<keyword evidence="3 5" id="KW-1133">Transmembrane helix</keyword>
<dbReference type="PANTHER" id="PTHR11814">
    <property type="entry name" value="SULFATE TRANSPORTER"/>
    <property type="match status" value="1"/>
</dbReference>
<feature type="transmembrane region" description="Helical" evidence="5">
    <location>
        <begin position="125"/>
        <end position="144"/>
    </location>
</feature>
<dbReference type="NCBIfam" id="TIGR00815">
    <property type="entry name" value="sulP"/>
    <property type="match status" value="1"/>
</dbReference>
<sequence length="560" mass="58443">MVLPGLAPLRNYQRQWWRGDLLAGATVAAYLVPQVLAYATLAGLPPVTGLWASLPALAAYALLGTSRLLSAGPESTTAIMTAAVVGPMAAGDPRRYAGLAAALALVVGVLCLLSRLLRLGFVADLLSRPVLVGYLAGVALIMMVSQLGKLTGVGVHGETFAAQLFSFGAGLASADLPTTVLAAAVLVFLFVLRRWVPQAPGPLLAVLAATAVTAFAGLQEHGIQVAGEIPSGFPAPVLPDPELLPGLVWPALGVLLVGYTDTILTARSFAGRTGERIDPNQELVALGVANLGAGLLRGLPVSSSGSRTALADAAGGRTQLSSLITLVTVAATLVFLGPVLALFPAAALGALVVYAAVRLIDVAGFRRLARFRRSELTLALAAMGGVLVLDILYGVLLAVGLSVAEMLTRVARPHDAVEGLVPGLAGMHDVDDYPQAHTVPGLVVYRYDSPLFFANADDFHRRALAALESQPAPVRWFVLNTEANVEVDITALDAVEKLRQDLVRRGVVPALARVKQDLLVDLEAFGLVDRIGADRIFPTLPTAVAAYEKWLDGRGEAPAR</sequence>
<evidence type="ECO:0000256" key="3">
    <source>
        <dbReference type="ARBA" id="ARBA00022989"/>
    </source>
</evidence>
<dbReference type="InterPro" id="IPR001902">
    <property type="entry name" value="SLC26A/SulP_fam"/>
</dbReference>
<name>A0ABS2A8Y9_9ACTN</name>
<dbReference type="RefSeq" id="WP_203376204.1">
    <property type="nucleotide sequence ID" value="NZ_JAENHP010000003.1"/>
</dbReference>
<dbReference type="PROSITE" id="PS50801">
    <property type="entry name" value="STAS"/>
    <property type="match status" value="1"/>
</dbReference>
<comment type="subcellular location">
    <subcellularLocation>
        <location evidence="1">Membrane</location>
        <topology evidence="1">Multi-pass membrane protein</topology>
    </subcellularLocation>
</comment>
<evidence type="ECO:0000256" key="5">
    <source>
        <dbReference type="SAM" id="Phobius"/>
    </source>
</evidence>
<dbReference type="SUPFAM" id="SSF52091">
    <property type="entry name" value="SpoIIaa-like"/>
    <property type="match status" value="1"/>
</dbReference>
<accession>A0ABS2A8Y9</accession>
<dbReference type="Proteomes" id="UP000632138">
    <property type="component" value="Unassembled WGS sequence"/>
</dbReference>
<proteinExistence type="predicted"/>
<evidence type="ECO:0000256" key="2">
    <source>
        <dbReference type="ARBA" id="ARBA00022692"/>
    </source>
</evidence>
<dbReference type="CDD" id="cd07042">
    <property type="entry name" value="STAS_SulP_like_sulfate_transporter"/>
    <property type="match status" value="1"/>
</dbReference>
<feature type="transmembrane region" description="Helical" evidence="5">
    <location>
        <begin position="96"/>
        <end position="113"/>
    </location>
</feature>
<dbReference type="EMBL" id="JAENHP010000003">
    <property type="protein sequence ID" value="MBM2616305.1"/>
    <property type="molecule type" value="Genomic_DNA"/>
</dbReference>
<comment type="caution">
    <text evidence="7">The sequence shown here is derived from an EMBL/GenBank/DDBJ whole genome shotgun (WGS) entry which is preliminary data.</text>
</comment>
<reference evidence="7 8" key="1">
    <citation type="submission" date="2021-01" db="EMBL/GenBank/DDBJ databases">
        <title>Actinoplanes sp. nov. LDG1-06 isolated from lichen.</title>
        <authorList>
            <person name="Saeng-In P."/>
            <person name="Phongsopitanun W."/>
            <person name="Kanchanasin P."/>
            <person name="Yuki M."/>
            <person name="Kudo T."/>
            <person name="Ohkuma M."/>
            <person name="Tanasupawat S."/>
        </authorList>
    </citation>
    <scope>NUCLEOTIDE SEQUENCE [LARGE SCALE GENOMIC DNA]</scope>
    <source>
        <strain evidence="7 8">LDG1-06</strain>
    </source>
</reference>
<keyword evidence="4 5" id="KW-0472">Membrane</keyword>
<evidence type="ECO:0000259" key="6">
    <source>
        <dbReference type="PROSITE" id="PS50801"/>
    </source>
</evidence>
<evidence type="ECO:0000256" key="1">
    <source>
        <dbReference type="ARBA" id="ARBA00004141"/>
    </source>
</evidence>
<organism evidence="7 8">
    <name type="scientific">Paractinoplanes ovalisporus</name>
    <dbReference type="NCBI Taxonomy" id="2810368"/>
    <lineage>
        <taxon>Bacteria</taxon>
        <taxon>Bacillati</taxon>
        <taxon>Actinomycetota</taxon>
        <taxon>Actinomycetes</taxon>
        <taxon>Micromonosporales</taxon>
        <taxon>Micromonosporaceae</taxon>
        <taxon>Paractinoplanes</taxon>
    </lineage>
</organism>
<dbReference type="InterPro" id="IPR036513">
    <property type="entry name" value="STAS_dom_sf"/>
</dbReference>
<evidence type="ECO:0000313" key="8">
    <source>
        <dbReference type="Proteomes" id="UP000632138"/>
    </source>
</evidence>
<feature type="transmembrane region" description="Helical" evidence="5">
    <location>
        <begin position="203"/>
        <end position="223"/>
    </location>
</feature>
<feature type="transmembrane region" description="Helical" evidence="5">
    <location>
        <begin position="323"/>
        <end position="356"/>
    </location>
</feature>
<feature type="transmembrane region" description="Helical" evidence="5">
    <location>
        <begin position="21"/>
        <end position="41"/>
    </location>
</feature>
<keyword evidence="8" id="KW-1185">Reference proteome</keyword>
<dbReference type="Pfam" id="PF00916">
    <property type="entry name" value="Sulfate_transp"/>
    <property type="match status" value="1"/>
</dbReference>
<gene>
    <name evidence="7" type="primary">sulP</name>
    <name evidence="7" type="ORF">JIG36_12135</name>
</gene>